<reference evidence="1 2" key="1">
    <citation type="journal article" date="2021" name="Commun. Biol.">
        <title>The genome of Shorea leprosula (Dipterocarpaceae) highlights the ecological relevance of drought in aseasonal tropical rainforests.</title>
        <authorList>
            <person name="Ng K.K.S."/>
            <person name="Kobayashi M.J."/>
            <person name="Fawcett J.A."/>
            <person name="Hatakeyama M."/>
            <person name="Paape T."/>
            <person name="Ng C.H."/>
            <person name="Ang C.C."/>
            <person name="Tnah L.H."/>
            <person name="Lee C.T."/>
            <person name="Nishiyama T."/>
            <person name="Sese J."/>
            <person name="O'Brien M.J."/>
            <person name="Copetti D."/>
            <person name="Mohd Noor M.I."/>
            <person name="Ong R.C."/>
            <person name="Putra M."/>
            <person name="Sireger I.Z."/>
            <person name="Indrioko S."/>
            <person name="Kosugi Y."/>
            <person name="Izuno A."/>
            <person name="Isagi Y."/>
            <person name="Lee S.L."/>
            <person name="Shimizu K.K."/>
        </authorList>
    </citation>
    <scope>NUCLEOTIDE SEQUENCE [LARGE SCALE GENOMIC DNA]</scope>
    <source>
        <strain evidence="1">214</strain>
    </source>
</reference>
<name>A0AAV5MQ44_9ROSI</name>
<proteinExistence type="predicted"/>
<accession>A0AAV5MQ44</accession>
<dbReference type="EMBL" id="BPVZ01000467">
    <property type="protein sequence ID" value="GKV51269.1"/>
    <property type="molecule type" value="Genomic_DNA"/>
</dbReference>
<feature type="non-terminal residue" evidence="1">
    <location>
        <position position="1"/>
    </location>
</feature>
<evidence type="ECO:0000313" key="2">
    <source>
        <dbReference type="Proteomes" id="UP001054252"/>
    </source>
</evidence>
<dbReference type="Proteomes" id="UP001054252">
    <property type="component" value="Unassembled WGS sequence"/>
</dbReference>
<sequence length="46" mass="4872">DFNIAMRMSTTQPSSLGPLRTSSGLIAVPETAGVTSHVLPAFSFMF</sequence>
<organism evidence="1 2">
    <name type="scientific">Rubroshorea leprosula</name>
    <dbReference type="NCBI Taxonomy" id="152421"/>
    <lineage>
        <taxon>Eukaryota</taxon>
        <taxon>Viridiplantae</taxon>
        <taxon>Streptophyta</taxon>
        <taxon>Embryophyta</taxon>
        <taxon>Tracheophyta</taxon>
        <taxon>Spermatophyta</taxon>
        <taxon>Magnoliopsida</taxon>
        <taxon>eudicotyledons</taxon>
        <taxon>Gunneridae</taxon>
        <taxon>Pentapetalae</taxon>
        <taxon>rosids</taxon>
        <taxon>malvids</taxon>
        <taxon>Malvales</taxon>
        <taxon>Dipterocarpaceae</taxon>
        <taxon>Rubroshorea</taxon>
    </lineage>
</organism>
<protein>
    <submittedName>
        <fullName evidence="1">Uncharacterized protein</fullName>
    </submittedName>
</protein>
<comment type="caution">
    <text evidence="1">The sequence shown here is derived from an EMBL/GenBank/DDBJ whole genome shotgun (WGS) entry which is preliminary data.</text>
</comment>
<gene>
    <name evidence="1" type="ORF">SLEP1_g57937</name>
</gene>
<evidence type="ECO:0000313" key="1">
    <source>
        <dbReference type="EMBL" id="GKV51269.1"/>
    </source>
</evidence>
<keyword evidence="2" id="KW-1185">Reference proteome</keyword>
<dbReference type="AlphaFoldDB" id="A0AAV5MQ44"/>